<dbReference type="OrthoDB" id="48882at2759"/>
<evidence type="ECO:0000313" key="2">
    <source>
        <dbReference type="Proteomes" id="UP001153069"/>
    </source>
</evidence>
<keyword evidence="2" id="KW-1185">Reference proteome</keyword>
<dbReference type="Proteomes" id="UP001153069">
    <property type="component" value="Unassembled WGS sequence"/>
</dbReference>
<evidence type="ECO:0000313" key="1">
    <source>
        <dbReference type="EMBL" id="CAB9518264.1"/>
    </source>
</evidence>
<name>A0A9N8EFL4_9STRA</name>
<comment type="caution">
    <text evidence="1">The sequence shown here is derived from an EMBL/GenBank/DDBJ whole genome shotgun (WGS) entry which is preliminary data.</text>
</comment>
<proteinExistence type="predicted"/>
<organism evidence="1 2">
    <name type="scientific">Seminavis robusta</name>
    <dbReference type="NCBI Taxonomy" id="568900"/>
    <lineage>
        <taxon>Eukaryota</taxon>
        <taxon>Sar</taxon>
        <taxon>Stramenopiles</taxon>
        <taxon>Ochrophyta</taxon>
        <taxon>Bacillariophyta</taxon>
        <taxon>Bacillariophyceae</taxon>
        <taxon>Bacillariophycidae</taxon>
        <taxon>Naviculales</taxon>
        <taxon>Naviculaceae</taxon>
        <taxon>Seminavis</taxon>
    </lineage>
</organism>
<dbReference type="EMBL" id="CAICTM010000918">
    <property type="protein sequence ID" value="CAB9518264.1"/>
    <property type="molecule type" value="Genomic_DNA"/>
</dbReference>
<sequence>MTVYTPFKLCCILSGIVLLYVCATSSNHNVLILLPVVIPSSSLSSKKKTAFLLLQDFRMCRIRPEPVIGEPWVEMATMARHGLPPVDYQCSGKPYHQFAGLLEDLILTESSSSLSLWGKRDTLVPLSNNNSTTNNGRTILFMGNSHTRQTVQALLCQYQDQIVSYQTLSEPGAFVVEMQHNLTIYAACNSPFVASKSWYKTLEQRIVKRPLATGVDAIVLGHFNTAQESVKTNYGQMMMQQHYNNNTGANFPKAPTMDTVAAMYTGPVIWVGMYAQRNLPFHQQAVDYTLRNHHLSRSNLRAVYARRYIDKLIAAQLHEHEQANNKKKLAVEECSIDGRTAVGTCDTDPTGTRFRDGHRCTGSRGGHPDLIAWDVVEALHNVLS</sequence>
<reference evidence="1" key="1">
    <citation type="submission" date="2020-06" db="EMBL/GenBank/DDBJ databases">
        <authorList>
            <consortium name="Plant Systems Biology data submission"/>
        </authorList>
    </citation>
    <scope>NUCLEOTIDE SEQUENCE</scope>
    <source>
        <strain evidence="1">D6</strain>
    </source>
</reference>
<gene>
    <name evidence="1" type="ORF">SEMRO_920_G220180.1</name>
</gene>
<accession>A0A9N8EFL4</accession>
<protein>
    <submittedName>
        <fullName evidence="1">Uncharacterized protein</fullName>
    </submittedName>
</protein>
<dbReference type="AlphaFoldDB" id="A0A9N8EFL4"/>